<protein>
    <submittedName>
        <fullName evidence="2">Uncharacterized protein</fullName>
    </submittedName>
</protein>
<evidence type="ECO:0000313" key="3">
    <source>
        <dbReference type="Proteomes" id="UP000033452"/>
    </source>
</evidence>
<proteinExistence type="predicted"/>
<reference evidence="2 3" key="1">
    <citation type="journal article" date="2015" name="BMC Genomics">
        <title>Genome mining reveals unlocked bioactive potential of marine Gram-negative bacteria.</title>
        <authorList>
            <person name="Machado H."/>
            <person name="Sonnenschein E.C."/>
            <person name="Melchiorsen J."/>
            <person name="Gram L."/>
        </authorList>
    </citation>
    <scope>NUCLEOTIDE SEQUENCE [LARGE SCALE GENOMIC DNA]</scope>
    <source>
        <strain evidence="2 3">S2471</strain>
    </source>
</reference>
<sequence>MQRTTLITQVLERLTASLAQVAQVDYLIPSQVAPDLTQHAQLTVTPTQERQASELQSKGTDKGVSYGPAYNKNLSPNLLDRRVLSVQLDIELLDGDKARLLERLDEVLSVGEAAMLADDVPTHWQHFIAEQTTFDFTQQDEAIKARLQVNWTFYYQVEYPELPGTAITEVYLGQKGYEHKLIYSSDASSAEVV</sequence>
<dbReference type="EMBL" id="JXYA01000031">
    <property type="protein sequence ID" value="KJZ07975.1"/>
    <property type="molecule type" value="Genomic_DNA"/>
</dbReference>
<name>A0A0F4QL40_9GAMM</name>
<evidence type="ECO:0000256" key="1">
    <source>
        <dbReference type="SAM" id="MobiDB-lite"/>
    </source>
</evidence>
<feature type="region of interest" description="Disordered" evidence="1">
    <location>
        <begin position="48"/>
        <end position="67"/>
    </location>
</feature>
<gene>
    <name evidence="2" type="ORF">TW77_14075</name>
</gene>
<dbReference type="Proteomes" id="UP000033452">
    <property type="component" value="Unassembled WGS sequence"/>
</dbReference>
<dbReference type="AlphaFoldDB" id="A0A0F4QL40"/>
<accession>A0A0F4QL40</accession>
<dbReference type="PATRIC" id="fig|43658.5.peg.2975"/>
<evidence type="ECO:0000313" key="2">
    <source>
        <dbReference type="EMBL" id="KJZ07975.1"/>
    </source>
</evidence>
<feature type="compositionally biased region" description="Polar residues" evidence="1">
    <location>
        <begin position="48"/>
        <end position="58"/>
    </location>
</feature>
<organism evidence="2 3">
    <name type="scientific">Pseudoalteromonas rubra</name>
    <dbReference type="NCBI Taxonomy" id="43658"/>
    <lineage>
        <taxon>Bacteria</taxon>
        <taxon>Pseudomonadati</taxon>
        <taxon>Pseudomonadota</taxon>
        <taxon>Gammaproteobacteria</taxon>
        <taxon>Alteromonadales</taxon>
        <taxon>Pseudoalteromonadaceae</taxon>
        <taxon>Pseudoalteromonas</taxon>
    </lineage>
</organism>
<dbReference type="OrthoDB" id="6301939at2"/>
<keyword evidence="3" id="KW-1185">Reference proteome</keyword>
<dbReference type="RefSeq" id="WP_046005613.1">
    <property type="nucleotide sequence ID" value="NZ_JXYA01000031.1"/>
</dbReference>
<comment type="caution">
    <text evidence="2">The sequence shown here is derived from an EMBL/GenBank/DDBJ whole genome shotgun (WGS) entry which is preliminary data.</text>
</comment>